<organism evidence="1 2">
    <name type="scientific">Enterobacteria phage GEC-3S</name>
    <dbReference type="NCBI Taxonomy" id="1222338"/>
    <lineage>
        <taxon>Viruses</taxon>
        <taxon>Duplodnaviria</taxon>
        <taxon>Heunggongvirae</taxon>
        <taxon>Uroviricota</taxon>
        <taxon>Caudoviricetes</taxon>
        <taxon>Pantevenvirales</taxon>
        <taxon>Straboviridae</taxon>
        <taxon>Krischvirus</taxon>
        <taxon>Krischvirus gec3s</taxon>
    </lineage>
</organism>
<dbReference type="Proteomes" id="UP000203896">
    <property type="component" value="Segment"/>
</dbReference>
<dbReference type="OrthoDB" id="5415at10239"/>
<protein>
    <recommendedName>
        <fullName evidence="3">Nucleotidyltransferase</fullName>
    </recommendedName>
</protein>
<dbReference type="Pfam" id="PF10127">
    <property type="entry name" value="RlaP"/>
    <property type="match status" value="1"/>
</dbReference>
<dbReference type="RefSeq" id="YP_009118782.1">
    <property type="nucleotide sequence ID" value="NC_025425.1"/>
</dbReference>
<dbReference type="GeneID" id="23301139"/>
<evidence type="ECO:0000313" key="2">
    <source>
        <dbReference type="Proteomes" id="UP000203896"/>
    </source>
</evidence>
<gene>
    <name evidence="1" type="ORF">BN201_0099</name>
</gene>
<keyword evidence="2" id="KW-1185">Reference proteome</keyword>
<accession>A0A0B7MSR1</accession>
<sequence length="232" mass="27012">MHTMVKMVFGSHLYGLDTENSDKDYRGIFVPTAKEIILGSMKEHYDQSTSGQGIKNTKDDIDVNMFSLKRFINLACKGDIGAIDMVHAPSNMLIESSREWEYIRTHRDKFYHVGMWGLSGYLKKQVAKSEKYFSNWKDLSHALRVGYQLLEIYQTGDLQFPLARRSSILACKLGERTFDNVREELKDLYERVKLAREEAKKNGMPEEPDVDFWKDLLEYIHLTVVLEHYTRG</sequence>
<dbReference type="PANTHER" id="PTHR34817:SF1">
    <property type="entry name" value="NUCLEOTIDYLTRANSFERASE"/>
    <property type="match status" value="1"/>
</dbReference>
<dbReference type="InterPro" id="IPR018775">
    <property type="entry name" value="RlaP"/>
</dbReference>
<dbReference type="EMBL" id="HE978309">
    <property type="protein sequence ID" value="CEO90702.1"/>
    <property type="molecule type" value="Genomic_DNA"/>
</dbReference>
<proteinExistence type="predicted"/>
<name>A0A0B7MSR1_9CAUD</name>
<dbReference type="KEGG" id="vg:23301139"/>
<evidence type="ECO:0008006" key="3">
    <source>
        <dbReference type="Google" id="ProtNLM"/>
    </source>
</evidence>
<reference evidence="1 2" key="1">
    <citation type="submission" date="2012-08" db="EMBL/GenBank/DDBJ databases">
        <title>Selection and characterization of a candidate therapeutic bacteriophage that lyses the German Escherichia coli O104:H4 outbreak strain.</title>
        <authorList>
            <person name="Merabishvilli M."/>
            <person name="De Vos D."/>
            <person name="Verbeken G."/>
            <person name="Kropinski A."/>
            <person name="Vandenheuvel D."/>
            <person name="Lavigne R."/>
            <person name="Wattiau P."/>
            <person name="Mast J."/>
            <person name="Ragimbeau C."/>
            <person name="Mossong J."/>
            <person name="Scheres J."/>
            <person name="Chanishvili N."/>
            <person name="Vaneechoutte M."/>
            <person name="Pirnay J.P."/>
        </authorList>
    </citation>
    <scope>NUCLEOTIDE SEQUENCE [LARGE SCALE GENOMIC DNA]</scope>
</reference>
<evidence type="ECO:0000313" key="1">
    <source>
        <dbReference type="EMBL" id="CEO90702.1"/>
    </source>
</evidence>
<dbReference type="PANTHER" id="PTHR34817">
    <property type="entry name" value="NUCLEOTIDYLTRANSFERASE"/>
    <property type="match status" value="1"/>
</dbReference>